<organism evidence="1 2">
    <name type="scientific">Adineta steineri</name>
    <dbReference type="NCBI Taxonomy" id="433720"/>
    <lineage>
        <taxon>Eukaryota</taxon>
        <taxon>Metazoa</taxon>
        <taxon>Spiralia</taxon>
        <taxon>Gnathifera</taxon>
        <taxon>Rotifera</taxon>
        <taxon>Eurotatoria</taxon>
        <taxon>Bdelloidea</taxon>
        <taxon>Adinetida</taxon>
        <taxon>Adinetidae</taxon>
        <taxon>Adineta</taxon>
    </lineage>
</organism>
<dbReference type="Proteomes" id="UP000663881">
    <property type="component" value="Unassembled WGS sequence"/>
</dbReference>
<reference evidence="1" key="1">
    <citation type="submission" date="2021-02" db="EMBL/GenBank/DDBJ databases">
        <authorList>
            <person name="Nowell W R."/>
        </authorList>
    </citation>
    <scope>NUCLEOTIDE SEQUENCE</scope>
</reference>
<dbReference type="EMBL" id="CAJOAY010003177">
    <property type="protein sequence ID" value="CAF4006994.1"/>
    <property type="molecule type" value="Genomic_DNA"/>
</dbReference>
<evidence type="ECO:0000313" key="2">
    <source>
        <dbReference type="Proteomes" id="UP000663881"/>
    </source>
</evidence>
<feature type="non-terminal residue" evidence="1">
    <location>
        <position position="46"/>
    </location>
</feature>
<protein>
    <submittedName>
        <fullName evidence="1">Uncharacterized protein</fullName>
    </submittedName>
</protein>
<sequence>MSLATVFVINSQTLKIQRNPRRRRSIIRQFALTTSAHGIPGIARSQ</sequence>
<accession>A0A819P3F1</accession>
<gene>
    <name evidence="1" type="ORF">OKA104_LOCUS30131</name>
</gene>
<dbReference type="AlphaFoldDB" id="A0A819P3F1"/>
<proteinExistence type="predicted"/>
<comment type="caution">
    <text evidence="1">The sequence shown here is derived from an EMBL/GenBank/DDBJ whole genome shotgun (WGS) entry which is preliminary data.</text>
</comment>
<evidence type="ECO:0000313" key="1">
    <source>
        <dbReference type="EMBL" id="CAF4006994.1"/>
    </source>
</evidence>
<name>A0A819P3F1_9BILA</name>